<dbReference type="Gene3D" id="3.40.30.10">
    <property type="entry name" value="Glutaredoxin"/>
    <property type="match status" value="1"/>
</dbReference>
<organism evidence="1 2">
    <name type="scientific">Pseudoalteromonas ulvae</name>
    <dbReference type="NCBI Taxonomy" id="107327"/>
    <lineage>
        <taxon>Bacteria</taxon>
        <taxon>Pseudomonadati</taxon>
        <taxon>Pseudomonadota</taxon>
        <taxon>Gammaproteobacteria</taxon>
        <taxon>Alteromonadales</taxon>
        <taxon>Pseudoalteromonadaceae</taxon>
        <taxon>Pseudoalteromonas</taxon>
    </lineage>
</organism>
<comment type="caution">
    <text evidence="1">The sequence shown here is derived from an EMBL/GenBank/DDBJ whole genome shotgun (WGS) entry which is preliminary data.</text>
</comment>
<dbReference type="RefSeq" id="WP_086744950.1">
    <property type="nucleotide sequence ID" value="NZ_MWPV01000005.1"/>
</dbReference>
<evidence type="ECO:0000313" key="1">
    <source>
        <dbReference type="EMBL" id="OUL56695.1"/>
    </source>
</evidence>
<accession>A0A244CM86</accession>
<dbReference type="InterPro" id="IPR008554">
    <property type="entry name" value="Glutaredoxin-like"/>
</dbReference>
<dbReference type="EMBL" id="MWPV01000005">
    <property type="protein sequence ID" value="OUL56695.1"/>
    <property type="molecule type" value="Genomic_DNA"/>
</dbReference>
<gene>
    <name evidence="1" type="ORF">B1199_15075</name>
</gene>
<sequence length="76" mass="8642">MPNVVLYHTEGCHLCEEAQALLQQIVPPEMVELVDIVDCATLMGQYQTSIPVLVNQQTNVKLFWPFDLTDIQEVLK</sequence>
<protein>
    <submittedName>
        <fullName evidence="1">NrdH-redoxin</fullName>
    </submittedName>
</protein>
<dbReference type="SUPFAM" id="SSF52833">
    <property type="entry name" value="Thioredoxin-like"/>
    <property type="match status" value="1"/>
</dbReference>
<dbReference type="InterPro" id="IPR036249">
    <property type="entry name" value="Thioredoxin-like_sf"/>
</dbReference>
<proteinExistence type="predicted"/>
<dbReference type="Pfam" id="PF05768">
    <property type="entry name" value="Glrx-like"/>
    <property type="match status" value="1"/>
</dbReference>
<name>A0A244CM86_PSEDV</name>
<reference evidence="1 2" key="1">
    <citation type="submission" date="2017-02" db="EMBL/GenBank/DDBJ databases">
        <title>Pseudoalteromonas ulvae TC14 Genome.</title>
        <authorList>
            <person name="Molmeret M."/>
        </authorList>
    </citation>
    <scope>NUCLEOTIDE SEQUENCE [LARGE SCALE GENOMIC DNA]</scope>
    <source>
        <strain evidence="1">TC14</strain>
    </source>
</reference>
<dbReference type="Proteomes" id="UP000194841">
    <property type="component" value="Unassembled WGS sequence"/>
</dbReference>
<dbReference type="AlphaFoldDB" id="A0A244CM86"/>
<keyword evidence="2" id="KW-1185">Reference proteome</keyword>
<evidence type="ECO:0000313" key="2">
    <source>
        <dbReference type="Proteomes" id="UP000194841"/>
    </source>
</evidence>
<dbReference type="OrthoDB" id="8537427at2"/>